<dbReference type="GO" id="GO:0004222">
    <property type="term" value="F:metalloendopeptidase activity"/>
    <property type="evidence" value="ECO:0007669"/>
    <property type="project" value="InterPro"/>
</dbReference>
<evidence type="ECO:0000313" key="9">
    <source>
        <dbReference type="Proteomes" id="UP000236327"/>
    </source>
</evidence>
<dbReference type="PANTHER" id="PTHR46986">
    <property type="entry name" value="ENDORIBONUCLEASE YBEY, CHLOROPLASTIC"/>
    <property type="match status" value="1"/>
</dbReference>
<dbReference type="OrthoDB" id="9807740at2"/>
<dbReference type="InterPro" id="IPR020549">
    <property type="entry name" value="YbeY_CS"/>
</dbReference>
<dbReference type="SUPFAM" id="SSF55486">
    <property type="entry name" value="Metalloproteases ('zincins'), catalytic domain"/>
    <property type="match status" value="1"/>
</dbReference>
<dbReference type="GO" id="GO:0008270">
    <property type="term" value="F:zinc ion binding"/>
    <property type="evidence" value="ECO:0007669"/>
    <property type="project" value="UniProtKB-UniRule"/>
</dbReference>
<dbReference type="GO" id="GO:0006364">
    <property type="term" value="P:rRNA processing"/>
    <property type="evidence" value="ECO:0007669"/>
    <property type="project" value="UniProtKB-UniRule"/>
</dbReference>
<dbReference type="PROSITE" id="PS01306">
    <property type="entry name" value="UPF0054"/>
    <property type="match status" value="1"/>
</dbReference>
<dbReference type="GO" id="GO:0005737">
    <property type="term" value="C:cytoplasm"/>
    <property type="evidence" value="ECO:0007669"/>
    <property type="project" value="UniProtKB-SubCell"/>
</dbReference>
<dbReference type="InterPro" id="IPR002036">
    <property type="entry name" value="YbeY"/>
</dbReference>
<dbReference type="PANTHER" id="PTHR46986:SF1">
    <property type="entry name" value="ENDORIBONUCLEASE YBEY, CHLOROPLASTIC"/>
    <property type="match status" value="1"/>
</dbReference>
<name>A0A2K2FTS7_9SPHN</name>
<evidence type="ECO:0000256" key="4">
    <source>
        <dbReference type="ARBA" id="ARBA00022759"/>
    </source>
</evidence>
<reference evidence="8 9" key="1">
    <citation type="submission" date="2016-05" db="EMBL/GenBank/DDBJ databases">
        <title>Complete genome sequence of Novosphingobium guangzhouense SA925(T).</title>
        <authorList>
            <person name="Sha S."/>
        </authorList>
    </citation>
    <scope>NUCLEOTIDE SEQUENCE [LARGE SCALE GENOMIC DNA]</scope>
    <source>
        <strain evidence="8 9">SA925</strain>
    </source>
</reference>
<sequence>MDLEIDIEEPWDAATDWADLAQAALDALVTMAPELDNERLTASLLFTSDAEVHVLNREWRAKDKPTNVLSFPMLERDALLDLDGAGPPEMLGDLALACETCAREAAEKGIPVEHHATHLIIHGLLHLAGHDHETSDEDAEAMEALETKALAVLGIPDPYGDRTEATGI</sequence>
<dbReference type="Proteomes" id="UP000236327">
    <property type="component" value="Unassembled WGS sequence"/>
</dbReference>
<comment type="cofactor">
    <cofactor evidence="7">
        <name>Zn(2+)</name>
        <dbReference type="ChEBI" id="CHEBI:29105"/>
    </cofactor>
    <text evidence="7">Binds 1 zinc ion.</text>
</comment>
<dbReference type="InterPro" id="IPR023091">
    <property type="entry name" value="MetalPrtase_cat_dom_sf_prd"/>
</dbReference>
<dbReference type="Gene3D" id="3.40.390.30">
    <property type="entry name" value="Metalloproteases ('zincins'), catalytic domain"/>
    <property type="match status" value="1"/>
</dbReference>
<evidence type="ECO:0000256" key="3">
    <source>
        <dbReference type="ARBA" id="ARBA00022723"/>
    </source>
</evidence>
<dbReference type="HAMAP" id="MF_00009">
    <property type="entry name" value="Endoribonucl_YbeY"/>
    <property type="match status" value="1"/>
</dbReference>
<evidence type="ECO:0000256" key="7">
    <source>
        <dbReference type="HAMAP-Rule" id="MF_00009"/>
    </source>
</evidence>
<comment type="function">
    <text evidence="7">Single strand-specific metallo-endoribonuclease involved in late-stage 70S ribosome quality control and in maturation of the 3' terminus of the 16S rRNA.</text>
</comment>
<organism evidence="8 9">
    <name type="scientific">Novosphingobium guangzhouense</name>
    <dbReference type="NCBI Taxonomy" id="1850347"/>
    <lineage>
        <taxon>Bacteria</taxon>
        <taxon>Pseudomonadati</taxon>
        <taxon>Pseudomonadota</taxon>
        <taxon>Alphaproteobacteria</taxon>
        <taxon>Sphingomonadales</taxon>
        <taxon>Sphingomonadaceae</taxon>
        <taxon>Novosphingobium</taxon>
    </lineage>
</organism>
<keyword evidence="2 7" id="KW-0540">Nuclease</keyword>
<keyword evidence="7" id="KW-0963">Cytoplasm</keyword>
<dbReference type="EMBL" id="LYMM01000084">
    <property type="protein sequence ID" value="PNU02183.1"/>
    <property type="molecule type" value="Genomic_DNA"/>
</dbReference>
<feature type="binding site" evidence="7">
    <location>
        <position position="126"/>
    </location>
    <ligand>
        <name>Zn(2+)</name>
        <dbReference type="ChEBI" id="CHEBI:29105"/>
        <note>catalytic</note>
    </ligand>
</feature>
<keyword evidence="7" id="KW-0690">Ribosome biogenesis</keyword>
<dbReference type="RefSeq" id="WP_103098960.1">
    <property type="nucleotide sequence ID" value="NZ_LYMM01000084.1"/>
</dbReference>
<evidence type="ECO:0000256" key="6">
    <source>
        <dbReference type="ARBA" id="ARBA00022833"/>
    </source>
</evidence>
<keyword evidence="9" id="KW-1185">Reference proteome</keyword>
<comment type="subcellular location">
    <subcellularLocation>
        <location evidence="7">Cytoplasm</location>
    </subcellularLocation>
</comment>
<proteinExistence type="inferred from homology"/>
<dbReference type="AlphaFoldDB" id="A0A2K2FTS7"/>
<keyword evidence="4 7" id="KW-0255">Endonuclease</keyword>
<dbReference type="GO" id="GO:0004521">
    <property type="term" value="F:RNA endonuclease activity"/>
    <property type="evidence" value="ECO:0007669"/>
    <property type="project" value="UniProtKB-UniRule"/>
</dbReference>
<evidence type="ECO:0000313" key="8">
    <source>
        <dbReference type="EMBL" id="PNU02183.1"/>
    </source>
</evidence>
<accession>A0A2K2FTS7</accession>
<gene>
    <name evidence="7" type="primary">ybeY</name>
    <name evidence="8" type="ORF">A8V01_09930</name>
</gene>
<protein>
    <recommendedName>
        <fullName evidence="7">Endoribonuclease YbeY</fullName>
        <ecNumber evidence="7">3.1.-.-</ecNumber>
    </recommendedName>
</protein>
<evidence type="ECO:0000256" key="2">
    <source>
        <dbReference type="ARBA" id="ARBA00022722"/>
    </source>
</evidence>
<keyword evidence="7" id="KW-0698">rRNA processing</keyword>
<keyword evidence="3 7" id="KW-0479">Metal-binding</keyword>
<evidence type="ECO:0000256" key="1">
    <source>
        <dbReference type="ARBA" id="ARBA00010875"/>
    </source>
</evidence>
<feature type="binding site" evidence="7">
    <location>
        <position position="132"/>
    </location>
    <ligand>
        <name>Zn(2+)</name>
        <dbReference type="ChEBI" id="CHEBI:29105"/>
        <note>catalytic</note>
    </ligand>
</feature>
<keyword evidence="6 7" id="KW-0862">Zinc</keyword>
<comment type="similarity">
    <text evidence="1 7">Belongs to the endoribonuclease YbeY family.</text>
</comment>
<dbReference type="NCBIfam" id="TIGR00043">
    <property type="entry name" value="rRNA maturation RNase YbeY"/>
    <property type="match status" value="1"/>
</dbReference>
<comment type="caution">
    <text evidence="8">The sequence shown here is derived from an EMBL/GenBank/DDBJ whole genome shotgun (WGS) entry which is preliminary data.</text>
</comment>
<evidence type="ECO:0000256" key="5">
    <source>
        <dbReference type="ARBA" id="ARBA00022801"/>
    </source>
</evidence>
<dbReference type="EC" id="3.1.-.-" evidence="7"/>
<keyword evidence="5 7" id="KW-0378">Hydrolase</keyword>
<dbReference type="Pfam" id="PF02130">
    <property type="entry name" value="YbeY"/>
    <property type="match status" value="1"/>
</dbReference>
<feature type="binding site" evidence="7">
    <location>
        <position position="122"/>
    </location>
    <ligand>
        <name>Zn(2+)</name>
        <dbReference type="ChEBI" id="CHEBI:29105"/>
        <note>catalytic</note>
    </ligand>
</feature>